<accession>S8E586</accession>
<feature type="compositionally biased region" description="Basic and acidic residues" evidence="1">
    <location>
        <begin position="86"/>
        <end position="98"/>
    </location>
</feature>
<dbReference type="Pfam" id="PF19633">
    <property type="entry name" value="SDG2_C"/>
    <property type="match status" value="1"/>
</dbReference>
<dbReference type="SUPFAM" id="SSF81383">
    <property type="entry name" value="F-box domain"/>
    <property type="match status" value="1"/>
</dbReference>
<feature type="compositionally biased region" description="Basic and acidic residues" evidence="1">
    <location>
        <begin position="49"/>
        <end position="69"/>
    </location>
</feature>
<dbReference type="SUPFAM" id="SSF55277">
    <property type="entry name" value="GYF domain"/>
    <property type="match status" value="1"/>
</dbReference>
<dbReference type="Gene3D" id="3.80.10.10">
    <property type="entry name" value="Ribonuclease Inhibitor"/>
    <property type="match status" value="1"/>
</dbReference>
<dbReference type="InterPro" id="IPR035445">
    <property type="entry name" value="GYF-like_dom_sf"/>
</dbReference>
<dbReference type="Pfam" id="PF00856">
    <property type="entry name" value="SET"/>
    <property type="match status" value="1"/>
</dbReference>
<reference evidence="3 4" key="1">
    <citation type="journal article" date="2013" name="BMC Genomics">
        <title>The miniature genome of a carnivorous plant Genlisea aurea contains a low number of genes and short non-coding sequences.</title>
        <authorList>
            <person name="Leushkin E.V."/>
            <person name="Sutormin R.A."/>
            <person name="Nabieva E.R."/>
            <person name="Penin A.A."/>
            <person name="Kondrashov A.S."/>
            <person name="Logacheva M.D."/>
        </authorList>
    </citation>
    <scope>NUCLEOTIDE SEQUENCE [LARGE SCALE GENOMIC DNA]</scope>
</reference>
<evidence type="ECO:0000313" key="3">
    <source>
        <dbReference type="EMBL" id="EPS70938.1"/>
    </source>
</evidence>
<dbReference type="Gene3D" id="2.170.270.10">
    <property type="entry name" value="SET domain"/>
    <property type="match status" value="1"/>
</dbReference>
<dbReference type="InterPro" id="IPR001214">
    <property type="entry name" value="SET_dom"/>
</dbReference>
<evidence type="ECO:0000259" key="2">
    <source>
        <dbReference type="PROSITE" id="PS50280"/>
    </source>
</evidence>
<dbReference type="Gene3D" id="3.30.1490.40">
    <property type="match status" value="1"/>
</dbReference>
<dbReference type="CDD" id="cd09917">
    <property type="entry name" value="F-box_SF"/>
    <property type="match status" value="1"/>
</dbReference>
<comment type="caution">
    <text evidence="3">The sequence shown here is derived from an EMBL/GenBank/DDBJ whole genome shotgun (WGS) entry which is preliminary data.</text>
</comment>
<dbReference type="InterPro" id="IPR036047">
    <property type="entry name" value="F-box-like_dom_sf"/>
</dbReference>
<dbReference type="PROSITE" id="PS50280">
    <property type="entry name" value="SET"/>
    <property type="match status" value="1"/>
</dbReference>
<dbReference type="PANTHER" id="PTHR46655:SF1">
    <property type="entry name" value="HISTONE-LYSINE N-METHYLTRANSFERASE ATXR3"/>
    <property type="match status" value="1"/>
</dbReference>
<feature type="region of interest" description="Disordered" evidence="1">
    <location>
        <begin position="1273"/>
        <end position="1323"/>
    </location>
</feature>
<feature type="compositionally biased region" description="Basic residues" evidence="1">
    <location>
        <begin position="158"/>
        <end position="177"/>
    </location>
</feature>
<keyword evidence="4" id="KW-1185">Reference proteome</keyword>
<name>S8E586_9LAMI</name>
<dbReference type="SMART" id="SM00317">
    <property type="entry name" value="SET"/>
    <property type="match status" value="1"/>
</dbReference>
<proteinExistence type="predicted"/>
<gene>
    <name evidence="3" type="ORF">M569_03815</name>
</gene>
<dbReference type="Proteomes" id="UP000015453">
    <property type="component" value="Unassembled WGS sequence"/>
</dbReference>
<feature type="non-terminal residue" evidence="3">
    <location>
        <position position="1"/>
    </location>
</feature>
<evidence type="ECO:0000256" key="1">
    <source>
        <dbReference type="SAM" id="MobiDB-lite"/>
    </source>
</evidence>
<dbReference type="SUPFAM" id="SSF82199">
    <property type="entry name" value="SET domain"/>
    <property type="match status" value="1"/>
</dbReference>
<dbReference type="InterPro" id="IPR032675">
    <property type="entry name" value="LRR_dom_sf"/>
</dbReference>
<feature type="domain" description="SET" evidence="2">
    <location>
        <begin position="1507"/>
        <end position="1642"/>
    </location>
</feature>
<sequence length="2072" mass="235753">KLSSRYDFDKDHRVGSYHVVGEESCLKNDLSNFKSHGSEYFPSNRLKRHIDDSDSVNRKHQADHEEHPSSKNRRLSNDGSVASFSSDHHSSRVLEKPYKSHAATSSRSTHSEKHSTRFVEPSKGGHDRHNYSPHHSERSPRDYCDRSSPVFHETSHDQRRHRDRSRSPYHRARRHDNRYRSSSHVERSPPEHGRNCDGRERTPAFSDRSPQERGQYGREANWKSGAGEKRHIHGSRGVGTKSKGRESRIISEELPDKGNVENRITSKDKVTGQPCQQVLVSGNSAFNGIDCPMESETIEESASMEVDMEICNTPPHISSAADTAAGKWYYLDHFGMERGPASLSDLKILMEEGYLASDHLIKHSDSDRWVSVEKAVSPLVSGNFISIVPDTISQLASPPEAPGNLLADSGNLLLSDDDILGSFHPISFSDDHVFTSKSVEDFRIDDRVADLLRGVALIAGQEVEMLADVLLLESEQWDLERWQFMEEQISEKSESRSAVLFSSEIDSSLACSNTCESFIGEWACKGCDWMRNDEATQEQTWKRKFVLNDGYPLCQMPKSGCEDPRWAQKDDLYFPSESKKLDLAPWAYNNIEDLNDPTCTTKSINNRSAIARGVRGLMHPVIRINACVVNDLGSLVSESRAKVRGKEKFSMRSSWPHLASGDSKKLPKDGLLKISYEKEANNSQEKCASFVAERDHLCKVDELNLQFGGWYYLDGAGHERGPLAFSELQVMAQQGVIQNLSSVYRKTDNVWIPVFVPSENFEIEKNVNSCSSLLEASTVQLTGYLKTASNFHELHPQFIGYTRGKLHELVMKSYKSREFAAAINEVLDPWISARQPKKETEKFIYSSDHFHPGKVERIHGFDDGHELEDDSLTSCYSSCGFDELCANVTFPKGEEMGLEFDGCCWGMLDGQLLARVLHFLRGDAKSLFYASLTCKHWRSVVMLYKGICRQIDFGSTASVCSDLVVMKIMSDFNKENVTSLLLRGCTAITYATLEKLLQLFPSLSTIDIRGCSQFEDLVCKFPNINWVRNRGSQLKLRGLNHLSSGQIDDSSGLREYLESSGRRDTANQLFRRSLYKRSKLFDARKSSSILSRDAQLRYLAIKKSGNAYKKLEEYIATSLRDIMRENSFEFFRTKVSAIEERMKNGYYARRGLKCVKDDISSICQEAIKKKSWADSRDKNRVVMLFLRLVTALDEASKLDYKRDDVRSSKADSPPGFSSVYSRYRKNMSKVLEKKQLYRSNGSLFSNGSFDSGDYVSDREIKRRLSRFKKSLNSESDTSDEFSKSSDASRVDSESSASATESDIESPSEVVVGEPRGETLFASDDGFDSVADEREWGARMTEASLVPPVTRKYEDIDRYIIVDDEQEVRRKMQVSLPEDYAEKLAAQRNGNEESDMEIPEVKDYRPRKSLGYEVIEQEVYGIDPYTHNLLLDSMPDESDWSLVDKHLFIEKVLLRTLNKQAREFTGSGSTPMMYPLKSVLEEILESAHENNDRRMMHLCQFMIKAIDSRPEDNYVAYRKGLGVVCNKEGGFSEDDFIVEFLGEVYPTWKWFEKQDGIRALQRNNKDPVPEFYNIYLERPKGDADGYDLVVVDAMHKANYASRICHSCRPNCEAKVTAVDGQYQIGIYSVRPIAFGEEVTFDYNSVTESKEEYEASVCLCGNQVCRGSYLNLTGEGAFLKVLKEHHGLLDRHCLLLEACELNTASEEDYIDLGKAGLGSCLLGGLPDWLIAYVARLVRFINFERTILPNEILKHNIEEKKKFFAEINMEVEKSDAEIQAEGVYNQRLQNLALTIDKVRYVMRCVFGDPKRAAPPLERLTAEDTASYFWKSEGSFVEELTHFLAPHMDESALRDLKAKINAHDPSGSYDTEMKLQKSLLWLRDEVRNLPCTYKSRHDAAADLIHIYAHTKCFLRIREYKPVTSSPVHITPHDLGPKYANKLGSSGVHEYCKTYSGKYCLGQLMFWYNQHAEPDAILAKASRGCLSLPDMGSFYPKVQKPSRQHVYGPKTVKFMVSKMEKQPQRAWPKDRIWSFKNSTRVIGSPMFDTLLYKAPLDRDMVHWLKHRPSVYEAVWDR</sequence>
<protein>
    <recommendedName>
        <fullName evidence="2">SET domain-containing protein</fullName>
    </recommendedName>
</protein>
<dbReference type="EMBL" id="AUSU01001470">
    <property type="protein sequence ID" value="EPS70938.1"/>
    <property type="molecule type" value="Genomic_DNA"/>
</dbReference>
<dbReference type="PANTHER" id="PTHR46655">
    <property type="entry name" value="HISTONE-LYSINE N-METHYLTRANSFERASE ATXR3"/>
    <property type="match status" value="1"/>
</dbReference>
<evidence type="ECO:0000313" key="4">
    <source>
        <dbReference type="Proteomes" id="UP000015453"/>
    </source>
</evidence>
<feature type="compositionally biased region" description="Basic and acidic residues" evidence="1">
    <location>
        <begin position="123"/>
        <end position="145"/>
    </location>
</feature>
<dbReference type="InterPro" id="IPR057851">
    <property type="entry name" value="ATXR3_GYF"/>
</dbReference>
<dbReference type="InterPro" id="IPR045606">
    <property type="entry name" value="ATXR3_C"/>
</dbReference>
<dbReference type="InterPro" id="IPR046341">
    <property type="entry name" value="SET_dom_sf"/>
</dbReference>
<feature type="compositionally biased region" description="Basic and acidic residues" evidence="1">
    <location>
        <begin position="1280"/>
        <end position="1292"/>
    </location>
</feature>
<feature type="compositionally biased region" description="Basic and acidic residues" evidence="1">
    <location>
        <begin position="183"/>
        <end position="202"/>
    </location>
</feature>
<dbReference type="Pfam" id="PF25531">
    <property type="entry name" value="GYF_ATXR3"/>
    <property type="match status" value="1"/>
</dbReference>
<organism evidence="3 4">
    <name type="scientific">Genlisea aurea</name>
    <dbReference type="NCBI Taxonomy" id="192259"/>
    <lineage>
        <taxon>Eukaryota</taxon>
        <taxon>Viridiplantae</taxon>
        <taxon>Streptophyta</taxon>
        <taxon>Embryophyta</taxon>
        <taxon>Tracheophyta</taxon>
        <taxon>Spermatophyta</taxon>
        <taxon>Magnoliopsida</taxon>
        <taxon>eudicotyledons</taxon>
        <taxon>Gunneridae</taxon>
        <taxon>Pentapetalae</taxon>
        <taxon>asterids</taxon>
        <taxon>lamiids</taxon>
        <taxon>Lamiales</taxon>
        <taxon>Lentibulariaceae</taxon>
        <taxon>Genlisea</taxon>
    </lineage>
</organism>
<dbReference type="CDD" id="cd10531">
    <property type="entry name" value="SET_SETD2-like"/>
    <property type="match status" value="1"/>
</dbReference>
<dbReference type="OrthoDB" id="308383at2759"/>
<feature type="region of interest" description="Disordered" evidence="1">
    <location>
        <begin position="36"/>
        <end position="246"/>
    </location>
</feature>